<organism evidence="2 3">
    <name type="scientific">Gordonia alkanivorans NBRC 16433</name>
    <dbReference type="NCBI Taxonomy" id="1027371"/>
    <lineage>
        <taxon>Bacteria</taxon>
        <taxon>Bacillati</taxon>
        <taxon>Actinomycetota</taxon>
        <taxon>Actinomycetes</taxon>
        <taxon>Mycobacteriales</taxon>
        <taxon>Gordoniaceae</taxon>
        <taxon>Gordonia</taxon>
    </lineage>
</organism>
<name>F9VQX0_9ACTN</name>
<comment type="caution">
    <text evidence="2">The sequence shown here is derived from an EMBL/GenBank/DDBJ whole genome shotgun (WGS) entry which is preliminary data.</text>
</comment>
<dbReference type="STRING" id="1027371.GOALK_016_01320"/>
<dbReference type="Proteomes" id="UP000003558">
    <property type="component" value="Unassembled WGS sequence"/>
</dbReference>
<gene>
    <name evidence="2" type="ORF">GOALK_016_01320</name>
</gene>
<sequence length="89" mass="10012">MRRASTGIVPTEDNNMHKPEEPHYRGEQAAAERIAEKYGVRCSSRFVKTETESGRLAVVIFAHQRWYAESDLDAWFASKRKVLSTGGAA</sequence>
<protein>
    <submittedName>
        <fullName evidence="2">Uncharacterized protein</fullName>
    </submittedName>
</protein>
<reference evidence="2 3" key="1">
    <citation type="submission" date="2011-05" db="EMBL/GenBank/DDBJ databases">
        <title>Whole genome shotgun sequence of Gordonia alkanivorans NBRC 16433.</title>
        <authorList>
            <person name="Hosoyama A."/>
            <person name="Nakamura S."/>
            <person name="Takarada H."/>
            <person name="Tsuchikane K."/>
            <person name="Yamazaki S."/>
            <person name="Fujita N."/>
        </authorList>
    </citation>
    <scope>NUCLEOTIDE SEQUENCE [LARGE SCALE GENOMIC DNA]</scope>
    <source>
        <strain evidence="2 3">NBRC 16433</strain>
    </source>
</reference>
<evidence type="ECO:0000313" key="3">
    <source>
        <dbReference type="Proteomes" id="UP000003558"/>
    </source>
</evidence>
<proteinExistence type="predicted"/>
<feature type="compositionally biased region" description="Basic and acidic residues" evidence="1">
    <location>
        <begin position="14"/>
        <end position="26"/>
    </location>
</feature>
<dbReference type="EMBL" id="BACI01000016">
    <property type="protein sequence ID" value="GAA11009.1"/>
    <property type="molecule type" value="Genomic_DNA"/>
</dbReference>
<feature type="region of interest" description="Disordered" evidence="1">
    <location>
        <begin position="1"/>
        <end position="28"/>
    </location>
</feature>
<evidence type="ECO:0000256" key="1">
    <source>
        <dbReference type="SAM" id="MobiDB-lite"/>
    </source>
</evidence>
<evidence type="ECO:0000313" key="2">
    <source>
        <dbReference type="EMBL" id="GAA11009.1"/>
    </source>
</evidence>
<dbReference type="AlphaFoldDB" id="F9VQX0"/>
<accession>F9VQX0</accession>